<gene>
    <name evidence="1" type="ORF">HPBE_LOCUS18865</name>
</gene>
<dbReference type="EMBL" id="UZAH01030969">
    <property type="protein sequence ID" value="VDP13189.1"/>
    <property type="molecule type" value="Genomic_DNA"/>
</dbReference>
<reference evidence="3" key="2">
    <citation type="submission" date="2019-09" db="UniProtKB">
        <authorList>
            <consortium name="WormBaseParasite"/>
        </authorList>
    </citation>
    <scope>IDENTIFICATION</scope>
</reference>
<accession>A0A183GA51</accession>
<dbReference type="AlphaFoldDB" id="A0A183GA51"/>
<protein>
    <submittedName>
        <fullName evidence="3">Autophagy-related protein 101</fullName>
    </submittedName>
</protein>
<dbReference type="Proteomes" id="UP000050761">
    <property type="component" value="Unassembled WGS sequence"/>
</dbReference>
<reference evidence="1 2" key="1">
    <citation type="submission" date="2018-11" db="EMBL/GenBank/DDBJ databases">
        <authorList>
            <consortium name="Pathogen Informatics"/>
        </authorList>
    </citation>
    <scope>NUCLEOTIDE SEQUENCE [LARGE SCALE GENOMIC DNA]</scope>
</reference>
<evidence type="ECO:0000313" key="2">
    <source>
        <dbReference type="Proteomes" id="UP000050761"/>
    </source>
</evidence>
<sequence length="131" mass="14492">MVCDLNSGVPLGTMIHGINSSVPLGTIHDCMNSNAISGESQPHYIELQAAVDCYNNELQTAIHHLQTGVIWNWVSVHIVRLVIELLERMPSASPFIPVVYQNAPMDPSCSKHTKSVISFAQGFHDEVRPMR</sequence>
<evidence type="ECO:0000313" key="3">
    <source>
        <dbReference type="WBParaSite" id="HPBE_0001886601-mRNA-1"/>
    </source>
</evidence>
<keyword evidence="2" id="KW-1185">Reference proteome</keyword>
<dbReference type="WBParaSite" id="HPBE_0001886601-mRNA-1">
    <property type="protein sequence ID" value="HPBE_0001886601-mRNA-1"/>
    <property type="gene ID" value="HPBE_0001886601"/>
</dbReference>
<accession>A0A3P8EMM1</accession>
<evidence type="ECO:0000313" key="1">
    <source>
        <dbReference type="EMBL" id="VDP13189.1"/>
    </source>
</evidence>
<name>A0A183GA51_HELPZ</name>
<proteinExistence type="predicted"/>
<organism evidence="2 3">
    <name type="scientific">Heligmosomoides polygyrus</name>
    <name type="common">Parasitic roundworm</name>
    <dbReference type="NCBI Taxonomy" id="6339"/>
    <lineage>
        <taxon>Eukaryota</taxon>
        <taxon>Metazoa</taxon>
        <taxon>Ecdysozoa</taxon>
        <taxon>Nematoda</taxon>
        <taxon>Chromadorea</taxon>
        <taxon>Rhabditida</taxon>
        <taxon>Rhabditina</taxon>
        <taxon>Rhabditomorpha</taxon>
        <taxon>Strongyloidea</taxon>
        <taxon>Heligmosomidae</taxon>
        <taxon>Heligmosomoides</taxon>
    </lineage>
</organism>